<keyword evidence="5" id="KW-0808">Transferase</keyword>
<dbReference type="SUPFAM" id="SSF101790">
    <property type="entry name" value="Aminomethyltransferase beta-barrel domain"/>
    <property type="match status" value="1"/>
</dbReference>
<dbReference type="PIRSF" id="PIRSF006487">
    <property type="entry name" value="GcvT"/>
    <property type="match status" value="1"/>
</dbReference>
<reference evidence="4 6" key="1">
    <citation type="submission" date="2015-09" db="EMBL/GenBank/DDBJ databases">
        <authorList>
            <person name="Rodrigo-Torres L."/>
            <person name="Arahal D.R."/>
        </authorList>
    </citation>
    <scope>NUCLEOTIDE SEQUENCE [LARGE SCALE GENOMIC DNA]</scope>
    <source>
        <strain evidence="4 6">CECT 5118</strain>
    </source>
</reference>
<feature type="binding site" evidence="1">
    <location>
        <position position="202"/>
    </location>
    <ligand>
        <name>substrate</name>
    </ligand>
</feature>
<keyword evidence="5" id="KW-0489">Methyltransferase</keyword>
<reference evidence="5 7" key="2">
    <citation type="submission" date="2015-09" db="EMBL/GenBank/DDBJ databases">
        <authorList>
            <consortium name="Swine Surveillance"/>
        </authorList>
    </citation>
    <scope>NUCLEOTIDE SEQUENCE [LARGE SCALE GENOMIC DNA]</scope>
    <source>
        <strain evidence="5 7">5120</strain>
    </source>
</reference>
<dbReference type="GO" id="GO:0032259">
    <property type="term" value="P:methylation"/>
    <property type="evidence" value="ECO:0007669"/>
    <property type="project" value="UniProtKB-KW"/>
</dbReference>
<dbReference type="Proteomes" id="UP000051086">
    <property type="component" value="Unassembled WGS sequence"/>
</dbReference>
<evidence type="ECO:0000313" key="5">
    <source>
        <dbReference type="EMBL" id="CUH73577.1"/>
    </source>
</evidence>
<dbReference type="InterPro" id="IPR013977">
    <property type="entry name" value="GcvT_C"/>
</dbReference>
<dbReference type="Pfam" id="PF08669">
    <property type="entry name" value="GCV_T_C"/>
    <property type="match status" value="1"/>
</dbReference>
<sequence>MFSIAPNARLRPTPFLNAARAEGLKTAMVYNRMVLPASYGNPEEEYWRLINGVSMWDVAVERQVQITGKDAAKLAQILSPRDLSKCKPGQGKYVPLCNHRGTLINDPILLKHDEDRFWFSIADSDIWFWAGAIAAERGLDVQIEEPDVSPLAVQGPKAVEVVASIFGDWVRDLKYFWFKETELEGMPVAVQRSGWSKQGGYEIYLKDGSQGDKLWDIVKEAGAPFDIGPGSPTTPERTESGLVSVGGDTDANTSPFEVRLGQYVDLDVEDDVVGIRALRKIAEDGPKRHQLGLKLQGDAPAPLGFAWEALTKDGRKVGDMTNCTWSFRLKQNIGYALISVDMQAGDQVMVQRPGGEVAAELVELPFL</sequence>
<dbReference type="InterPro" id="IPR029043">
    <property type="entry name" value="GcvT/YgfZ_C"/>
</dbReference>
<gene>
    <name evidence="5" type="primary">dmdA</name>
    <name evidence="4" type="ORF">TL5118_03179</name>
    <name evidence="5" type="ORF">TL5120_03389</name>
</gene>
<name>A0A0P1FXA2_9RHOB</name>
<dbReference type="InterPro" id="IPR027266">
    <property type="entry name" value="TrmE/GcvT-like"/>
</dbReference>
<dbReference type="Pfam" id="PF01571">
    <property type="entry name" value="GCV_T"/>
    <property type="match status" value="1"/>
</dbReference>
<dbReference type="AlphaFoldDB" id="A0A0P1FXA2"/>
<feature type="domain" description="GCVT N-terminal" evidence="2">
    <location>
        <begin position="32"/>
        <end position="267"/>
    </location>
</feature>
<evidence type="ECO:0000259" key="3">
    <source>
        <dbReference type="Pfam" id="PF08669"/>
    </source>
</evidence>
<evidence type="ECO:0000313" key="7">
    <source>
        <dbReference type="Proteomes" id="UP000051887"/>
    </source>
</evidence>
<proteinExistence type="predicted"/>
<dbReference type="InterPro" id="IPR028896">
    <property type="entry name" value="GcvT/YgfZ/DmdA"/>
</dbReference>
<dbReference type="Proteomes" id="UP000051887">
    <property type="component" value="Unassembled WGS sequence"/>
</dbReference>
<evidence type="ECO:0000259" key="2">
    <source>
        <dbReference type="Pfam" id="PF01571"/>
    </source>
</evidence>
<dbReference type="RefSeq" id="WP_058244727.1">
    <property type="nucleotide sequence ID" value="NZ_CYSB01000038.1"/>
</dbReference>
<feature type="domain" description="Aminomethyltransferase C-terminal" evidence="3">
    <location>
        <begin position="288"/>
        <end position="366"/>
    </location>
</feature>
<accession>A0A0P1FXA2</accession>
<dbReference type="GO" id="GO:0008168">
    <property type="term" value="F:methyltransferase activity"/>
    <property type="evidence" value="ECO:0007669"/>
    <property type="project" value="UniProtKB-KW"/>
</dbReference>
<organism evidence="5 7">
    <name type="scientific">Thalassovita autumnalis</name>
    <dbReference type="NCBI Taxonomy" id="2072972"/>
    <lineage>
        <taxon>Bacteria</taxon>
        <taxon>Pseudomonadati</taxon>
        <taxon>Pseudomonadota</taxon>
        <taxon>Alphaproteobacteria</taxon>
        <taxon>Rhodobacterales</taxon>
        <taxon>Roseobacteraceae</taxon>
        <taxon>Thalassovita</taxon>
    </lineage>
</organism>
<dbReference type="SUPFAM" id="SSF103025">
    <property type="entry name" value="Folate-binding domain"/>
    <property type="match status" value="1"/>
</dbReference>
<dbReference type="Gene3D" id="3.30.1360.120">
    <property type="entry name" value="Probable tRNA modification gtpase trme, domain 1"/>
    <property type="match status" value="1"/>
</dbReference>
<evidence type="ECO:0000256" key="1">
    <source>
        <dbReference type="PIRSR" id="PIRSR006487-1"/>
    </source>
</evidence>
<dbReference type="PANTHER" id="PTHR43757:SF2">
    <property type="entry name" value="AMINOMETHYLTRANSFERASE, MITOCHONDRIAL"/>
    <property type="match status" value="1"/>
</dbReference>
<dbReference type="EMBL" id="CYSB01000038">
    <property type="protein sequence ID" value="CUH69220.1"/>
    <property type="molecule type" value="Genomic_DNA"/>
</dbReference>
<dbReference type="EC" id="2.1.1.-" evidence="5"/>
<dbReference type="EMBL" id="CYSC01000041">
    <property type="protein sequence ID" value="CUH73577.1"/>
    <property type="molecule type" value="Genomic_DNA"/>
</dbReference>
<evidence type="ECO:0000313" key="6">
    <source>
        <dbReference type="Proteomes" id="UP000051086"/>
    </source>
</evidence>
<evidence type="ECO:0000313" key="4">
    <source>
        <dbReference type="EMBL" id="CUH69220.1"/>
    </source>
</evidence>
<dbReference type="OrthoDB" id="9772660at2"/>
<protein>
    <submittedName>
        <fullName evidence="5">Dimethylsulfonioproprionate demethylase DmdA</fullName>
        <ecNumber evidence="5">2.1.1.-</ecNumber>
    </submittedName>
</protein>
<dbReference type="PANTHER" id="PTHR43757">
    <property type="entry name" value="AMINOMETHYLTRANSFERASE"/>
    <property type="match status" value="1"/>
</dbReference>
<dbReference type="InterPro" id="IPR006222">
    <property type="entry name" value="GCVT_N"/>
</dbReference>
<keyword evidence="6" id="KW-1185">Reference proteome</keyword>